<reference evidence="1" key="1">
    <citation type="journal article" date="2015" name="Nature">
        <title>Complex archaea that bridge the gap between prokaryotes and eukaryotes.</title>
        <authorList>
            <person name="Spang A."/>
            <person name="Saw J.H."/>
            <person name="Jorgensen S.L."/>
            <person name="Zaremba-Niedzwiedzka K."/>
            <person name="Martijn J."/>
            <person name="Lind A.E."/>
            <person name="van Eijk R."/>
            <person name="Schleper C."/>
            <person name="Guy L."/>
            <person name="Ettema T.J."/>
        </authorList>
    </citation>
    <scope>NUCLEOTIDE SEQUENCE</scope>
</reference>
<gene>
    <name evidence="1" type="ORF">LCGC14_1450470</name>
</gene>
<dbReference type="InterPro" id="IPR036249">
    <property type="entry name" value="Thioredoxin-like_sf"/>
</dbReference>
<accession>A0A0F9K4B4</accession>
<name>A0A0F9K4B4_9ZZZZ</name>
<dbReference type="EMBL" id="LAZR01009984">
    <property type="protein sequence ID" value="KKM69476.1"/>
    <property type="molecule type" value="Genomic_DNA"/>
</dbReference>
<organism evidence="1">
    <name type="scientific">marine sediment metagenome</name>
    <dbReference type="NCBI Taxonomy" id="412755"/>
    <lineage>
        <taxon>unclassified sequences</taxon>
        <taxon>metagenomes</taxon>
        <taxon>ecological metagenomes</taxon>
    </lineage>
</organism>
<proteinExistence type="predicted"/>
<dbReference type="AlphaFoldDB" id="A0A0F9K4B4"/>
<sequence>EQEWEPFQALDVELVSIMVDPLSDLAAEARRRGITSIVAADEDKSVSKTYNALEFSMHPGIKPGHTFVLVDKGGQIIWRWDWIGHGRPMYVEVDEIYDDVSKWLERAGGGEAPS</sequence>
<dbReference type="SUPFAM" id="SSF52833">
    <property type="entry name" value="Thioredoxin-like"/>
    <property type="match status" value="1"/>
</dbReference>
<protein>
    <submittedName>
        <fullName evidence="1">Uncharacterized protein</fullName>
    </submittedName>
</protein>
<comment type="caution">
    <text evidence="1">The sequence shown here is derived from an EMBL/GenBank/DDBJ whole genome shotgun (WGS) entry which is preliminary data.</text>
</comment>
<dbReference type="Gene3D" id="3.40.30.10">
    <property type="entry name" value="Glutaredoxin"/>
    <property type="match status" value="1"/>
</dbReference>
<feature type="non-terminal residue" evidence="1">
    <location>
        <position position="1"/>
    </location>
</feature>
<evidence type="ECO:0000313" key="1">
    <source>
        <dbReference type="EMBL" id="KKM69476.1"/>
    </source>
</evidence>